<gene>
    <name evidence="2" type="ORF">HYFRA_00011545</name>
</gene>
<dbReference type="AlphaFoldDB" id="A0A9N9PXB8"/>
<evidence type="ECO:0000313" key="3">
    <source>
        <dbReference type="Proteomes" id="UP000696280"/>
    </source>
</evidence>
<feature type="signal peptide" evidence="1">
    <location>
        <begin position="1"/>
        <end position="23"/>
    </location>
</feature>
<feature type="chain" id="PRO_5040299074" description="Secreted protein" evidence="1">
    <location>
        <begin position="24"/>
        <end position="82"/>
    </location>
</feature>
<dbReference type="EMBL" id="CAJVRL010000084">
    <property type="protein sequence ID" value="CAG8958703.1"/>
    <property type="molecule type" value="Genomic_DNA"/>
</dbReference>
<name>A0A9N9PXB8_9HELO</name>
<dbReference type="Proteomes" id="UP000696280">
    <property type="component" value="Unassembled WGS sequence"/>
</dbReference>
<organism evidence="2 3">
    <name type="scientific">Hymenoscyphus fraxineus</name>
    <dbReference type="NCBI Taxonomy" id="746836"/>
    <lineage>
        <taxon>Eukaryota</taxon>
        <taxon>Fungi</taxon>
        <taxon>Dikarya</taxon>
        <taxon>Ascomycota</taxon>
        <taxon>Pezizomycotina</taxon>
        <taxon>Leotiomycetes</taxon>
        <taxon>Helotiales</taxon>
        <taxon>Helotiaceae</taxon>
        <taxon>Hymenoscyphus</taxon>
    </lineage>
</organism>
<reference evidence="2" key="1">
    <citation type="submission" date="2021-07" db="EMBL/GenBank/DDBJ databases">
        <authorList>
            <person name="Durling M."/>
        </authorList>
    </citation>
    <scope>NUCLEOTIDE SEQUENCE</scope>
</reference>
<evidence type="ECO:0000313" key="2">
    <source>
        <dbReference type="EMBL" id="CAG8958703.1"/>
    </source>
</evidence>
<keyword evidence="1" id="KW-0732">Signal</keyword>
<comment type="caution">
    <text evidence="2">The sequence shown here is derived from an EMBL/GenBank/DDBJ whole genome shotgun (WGS) entry which is preliminary data.</text>
</comment>
<evidence type="ECO:0008006" key="4">
    <source>
        <dbReference type="Google" id="ProtNLM"/>
    </source>
</evidence>
<protein>
    <recommendedName>
        <fullName evidence="4">Secreted protein</fullName>
    </recommendedName>
</protein>
<keyword evidence="3" id="KW-1185">Reference proteome</keyword>
<accession>A0A9N9PXB8</accession>
<proteinExistence type="predicted"/>
<sequence>MKSFNSIFFVLVLLALISTPTLALPSTPKRLQSRAPTPQEVSDTMAAWTSDINDQNKYITQTPDATNIPDRTDRDIAVFRRV</sequence>
<evidence type="ECO:0000256" key="1">
    <source>
        <dbReference type="SAM" id="SignalP"/>
    </source>
</evidence>